<feature type="chain" id="PRO_5002969689" description="Ricin B lectin domain-containing protein" evidence="1">
    <location>
        <begin position="27"/>
        <end position="177"/>
    </location>
</feature>
<dbReference type="Proteomes" id="UP000002213">
    <property type="component" value="Chromosome"/>
</dbReference>
<dbReference type="HOGENOM" id="CLU_1514786_0_0_11"/>
<evidence type="ECO:0000313" key="4">
    <source>
        <dbReference type="Proteomes" id="UP000002213"/>
    </source>
</evidence>
<dbReference type="InterPro" id="IPR000772">
    <property type="entry name" value="Ricin_B_lectin"/>
</dbReference>
<sequence>MPHTRAALRALACALILLSTAAPATAAPHPAQQEVSPQALRYRIFNTEGDCLDGNNPNALYLWDCVNATNQYWYFDVRSDGWTQLRNAKTQRCIRTSSFGAYDVPVVTGPCSSSGEDLWYGIHRESGWYWLAPYGWDSYDDPCINGPRSGNGQGLFMNQCNAQQWPTNYWAWTPIAE</sequence>
<dbReference type="Pfam" id="PF00652">
    <property type="entry name" value="Ricin_B_lectin"/>
    <property type="match status" value="1"/>
</dbReference>
<protein>
    <recommendedName>
        <fullName evidence="2">Ricin B lectin domain-containing protein</fullName>
    </recommendedName>
</protein>
<evidence type="ECO:0000256" key="1">
    <source>
        <dbReference type="SAM" id="SignalP"/>
    </source>
</evidence>
<evidence type="ECO:0000259" key="2">
    <source>
        <dbReference type="Pfam" id="PF00652"/>
    </source>
</evidence>
<dbReference type="Gene3D" id="2.80.10.50">
    <property type="match status" value="1"/>
</dbReference>
<dbReference type="KEGG" id="ami:Amir_3456"/>
<dbReference type="EMBL" id="CP001630">
    <property type="protein sequence ID" value="ACU37353.1"/>
    <property type="molecule type" value="Genomic_DNA"/>
</dbReference>
<feature type="domain" description="Ricin B lectin" evidence="2">
    <location>
        <begin position="43"/>
        <end position="165"/>
    </location>
</feature>
<dbReference type="RefSeq" id="WP_015802241.1">
    <property type="nucleotide sequence ID" value="NC_013093.1"/>
</dbReference>
<dbReference type="CDD" id="cd23415">
    <property type="entry name" value="beta-trefoil_Ricin_AH"/>
    <property type="match status" value="1"/>
</dbReference>
<keyword evidence="4" id="KW-1185">Reference proteome</keyword>
<keyword evidence="1" id="KW-0732">Signal</keyword>
<reference evidence="3 4" key="1">
    <citation type="journal article" date="2009" name="Stand. Genomic Sci.">
        <title>Complete genome sequence of Actinosynnema mirum type strain (101).</title>
        <authorList>
            <person name="Land M."/>
            <person name="Lapidus A."/>
            <person name="Mayilraj S."/>
            <person name="Chen F."/>
            <person name="Copeland A."/>
            <person name="Del Rio T.G."/>
            <person name="Nolan M."/>
            <person name="Lucas S."/>
            <person name="Tice H."/>
            <person name="Cheng J.F."/>
            <person name="Chertkov O."/>
            <person name="Bruce D."/>
            <person name="Goodwin L."/>
            <person name="Pitluck S."/>
            <person name="Rohde M."/>
            <person name="Goker M."/>
            <person name="Pati A."/>
            <person name="Ivanova N."/>
            <person name="Mavromatis K."/>
            <person name="Chen A."/>
            <person name="Palaniappan K."/>
            <person name="Hauser L."/>
            <person name="Chang Y.J."/>
            <person name="Jeffries C.C."/>
            <person name="Brettin T."/>
            <person name="Detter J.C."/>
            <person name="Han C."/>
            <person name="Chain P."/>
            <person name="Tindall B.J."/>
            <person name="Bristow J."/>
            <person name="Eisen J.A."/>
            <person name="Markowitz V."/>
            <person name="Hugenholtz P."/>
            <person name="Kyrpides N.C."/>
            <person name="Klenk H.P."/>
        </authorList>
    </citation>
    <scope>NUCLEOTIDE SEQUENCE [LARGE SCALE GENOMIC DNA]</scope>
    <source>
        <strain evidence="4">ATCC 29888 / DSM 43827 / JCM 3225 / NBRC 14064 / NCIMB 13271 / NRRL B-12336 / IMRU 3971 / 101</strain>
    </source>
</reference>
<organism evidence="3 4">
    <name type="scientific">Actinosynnema mirum (strain ATCC 29888 / DSM 43827 / JCM 3225 / NBRC 14064 / NCIMB 13271 / NRRL B-12336 / IMRU 3971 / 101)</name>
    <dbReference type="NCBI Taxonomy" id="446462"/>
    <lineage>
        <taxon>Bacteria</taxon>
        <taxon>Bacillati</taxon>
        <taxon>Actinomycetota</taxon>
        <taxon>Actinomycetes</taxon>
        <taxon>Pseudonocardiales</taxon>
        <taxon>Pseudonocardiaceae</taxon>
        <taxon>Actinosynnema</taxon>
    </lineage>
</organism>
<accession>C6WAN4</accession>
<dbReference type="InterPro" id="IPR035992">
    <property type="entry name" value="Ricin_B-like_lectins"/>
</dbReference>
<dbReference type="AlphaFoldDB" id="C6WAN4"/>
<proteinExistence type="predicted"/>
<dbReference type="PROSITE" id="PS50231">
    <property type="entry name" value="RICIN_B_LECTIN"/>
    <property type="match status" value="1"/>
</dbReference>
<evidence type="ECO:0000313" key="3">
    <source>
        <dbReference type="EMBL" id="ACU37353.1"/>
    </source>
</evidence>
<feature type="signal peptide" evidence="1">
    <location>
        <begin position="1"/>
        <end position="26"/>
    </location>
</feature>
<name>C6WAN4_ACTMD</name>
<gene>
    <name evidence="3" type="ordered locus">Amir_3456</name>
</gene>
<dbReference type="SUPFAM" id="SSF50370">
    <property type="entry name" value="Ricin B-like lectins"/>
    <property type="match status" value="1"/>
</dbReference>